<protein>
    <submittedName>
        <fullName evidence="1">Uncharacterized protein</fullName>
    </submittedName>
</protein>
<evidence type="ECO:0000313" key="2">
    <source>
        <dbReference type="Proteomes" id="UP001234297"/>
    </source>
</evidence>
<sequence length="95" mass="10422">MKRKRGGKKCTINGGVQLSLNSSGSQHISEVFRQAALVISTPDLVELQSVAISGGGCGKNNKYRMASCNYDQAFYQKKKLCSIRMLSCTSHVNRH</sequence>
<dbReference type="Proteomes" id="UP001234297">
    <property type="component" value="Chromosome 1"/>
</dbReference>
<proteinExistence type="predicted"/>
<gene>
    <name evidence="1" type="ORF">MRB53_001366</name>
</gene>
<accession>A0ACC2MSH6</accession>
<evidence type="ECO:0000313" key="1">
    <source>
        <dbReference type="EMBL" id="KAJ8648343.1"/>
    </source>
</evidence>
<dbReference type="EMBL" id="CM056809">
    <property type="protein sequence ID" value="KAJ8648343.1"/>
    <property type="molecule type" value="Genomic_DNA"/>
</dbReference>
<keyword evidence="2" id="KW-1185">Reference proteome</keyword>
<comment type="caution">
    <text evidence="1">The sequence shown here is derived from an EMBL/GenBank/DDBJ whole genome shotgun (WGS) entry which is preliminary data.</text>
</comment>
<reference evidence="1 2" key="1">
    <citation type="journal article" date="2022" name="Hortic Res">
        <title>A haplotype resolved chromosomal level avocado genome allows analysis of novel avocado genes.</title>
        <authorList>
            <person name="Nath O."/>
            <person name="Fletcher S.J."/>
            <person name="Hayward A."/>
            <person name="Shaw L.M."/>
            <person name="Masouleh A.K."/>
            <person name="Furtado A."/>
            <person name="Henry R.J."/>
            <person name="Mitter N."/>
        </authorList>
    </citation>
    <scope>NUCLEOTIDE SEQUENCE [LARGE SCALE GENOMIC DNA]</scope>
    <source>
        <strain evidence="2">cv. Hass</strain>
    </source>
</reference>
<organism evidence="1 2">
    <name type="scientific">Persea americana</name>
    <name type="common">Avocado</name>
    <dbReference type="NCBI Taxonomy" id="3435"/>
    <lineage>
        <taxon>Eukaryota</taxon>
        <taxon>Viridiplantae</taxon>
        <taxon>Streptophyta</taxon>
        <taxon>Embryophyta</taxon>
        <taxon>Tracheophyta</taxon>
        <taxon>Spermatophyta</taxon>
        <taxon>Magnoliopsida</taxon>
        <taxon>Magnoliidae</taxon>
        <taxon>Laurales</taxon>
        <taxon>Lauraceae</taxon>
        <taxon>Persea</taxon>
    </lineage>
</organism>
<name>A0ACC2MSH6_PERAE</name>